<dbReference type="GO" id="GO:0046872">
    <property type="term" value="F:metal ion binding"/>
    <property type="evidence" value="ECO:0007669"/>
    <property type="project" value="UniProtKB-KW"/>
</dbReference>
<evidence type="ECO:0000256" key="1">
    <source>
        <dbReference type="ARBA" id="ARBA00022691"/>
    </source>
</evidence>
<dbReference type="SFLD" id="SFLDS00029">
    <property type="entry name" value="Radical_SAM"/>
    <property type="match status" value="1"/>
</dbReference>
<dbReference type="SFLD" id="SFLDG01067">
    <property type="entry name" value="SPASM/twitch_domain_containing"/>
    <property type="match status" value="1"/>
</dbReference>
<evidence type="ECO:0000256" key="2">
    <source>
        <dbReference type="ARBA" id="ARBA00022723"/>
    </source>
</evidence>
<dbReference type="PROSITE" id="PS51918">
    <property type="entry name" value="RADICAL_SAM"/>
    <property type="match status" value="1"/>
</dbReference>
<protein>
    <recommendedName>
        <fullName evidence="5">Radical SAM core domain-containing protein</fullName>
    </recommendedName>
</protein>
<keyword evidence="2" id="KW-0479">Metal-binding</keyword>
<dbReference type="AlphaFoldDB" id="A0A644TMN6"/>
<dbReference type="PANTHER" id="PTHR43288:SF1">
    <property type="entry name" value="GLYCYL-RADICAL ENZYME ACTIVATING ENZYME MJ0021-RELATED"/>
    <property type="match status" value="1"/>
</dbReference>
<gene>
    <name evidence="6" type="ORF">SDC9_13857</name>
</gene>
<feature type="domain" description="Radical SAM core" evidence="5">
    <location>
        <begin position="49"/>
        <end position="266"/>
    </location>
</feature>
<keyword evidence="3" id="KW-0408">Iron</keyword>
<dbReference type="InterPro" id="IPR007197">
    <property type="entry name" value="rSAM"/>
</dbReference>
<sequence length="304" mass="34863">MPSQTKFLNTIIKPRQEKLKDALVIQDEGNSVWTKTSDGKALSHGCLACKTGTWMCIYVGRKCNADCGYCPQGNAEDKNARRDDEQSTRYMPINILKYLISKQAEKVKGISYSGGEPLLYMPKIIDIAKYVSIHNPTAYQWLYTNGLLLNEENLRLLKDLNIQEIRVHLGATNFSDEVIDNMKLAVRYIPLVNVETPAVPSAKEYLLEKGKIHILQEIGVNQINLPELMVGDEFSNQYIGDNDVYEYCSKFFKVISPTYSREITYDIMEYTIQNKLNIIINDCSNDAKLWQQYMCKKNRLQLQC</sequence>
<evidence type="ECO:0000259" key="5">
    <source>
        <dbReference type="PROSITE" id="PS51918"/>
    </source>
</evidence>
<dbReference type="InterPro" id="IPR013785">
    <property type="entry name" value="Aldolase_TIM"/>
</dbReference>
<dbReference type="CDD" id="cd01335">
    <property type="entry name" value="Radical_SAM"/>
    <property type="match status" value="1"/>
</dbReference>
<evidence type="ECO:0000256" key="4">
    <source>
        <dbReference type="ARBA" id="ARBA00023014"/>
    </source>
</evidence>
<evidence type="ECO:0000313" key="6">
    <source>
        <dbReference type="EMBL" id="MPL68144.1"/>
    </source>
</evidence>
<dbReference type="PANTHER" id="PTHR43288">
    <property type="entry name" value="BIOTIN SYNTHASE-RELATED PROTEIN, RADICAL SAM SUPERFAMILY"/>
    <property type="match status" value="1"/>
</dbReference>
<comment type="caution">
    <text evidence="6">The sequence shown here is derived from an EMBL/GenBank/DDBJ whole genome shotgun (WGS) entry which is preliminary data.</text>
</comment>
<dbReference type="Gene3D" id="3.20.20.70">
    <property type="entry name" value="Aldolase class I"/>
    <property type="match status" value="1"/>
</dbReference>
<keyword evidence="4" id="KW-0411">Iron-sulfur</keyword>
<dbReference type="GO" id="GO:0051536">
    <property type="term" value="F:iron-sulfur cluster binding"/>
    <property type="evidence" value="ECO:0007669"/>
    <property type="project" value="UniProtKB-KW"/>
</dbReference>
<organism evidence="6">
    <name type="scientific">bioreactor metagenome</name>
    <dbReference type="NCBI Taxonomy" id="1076179"/>
    <lineage>
        <taxon>unclassified sequences</taxon>
        <taxon>metagenomes</taxon>
        <taxon>ecological metagenomes</taxon>
    </lineage>
</organism>
<dbReference type="InterPro" id="IPR058240">
    <property type="entry name" value="rSAM_sf"/>
</dbReference>
<keyword evidence="1" id="KW-0949">S-adenosyl-L-methionine</keyword>
<evidence type="ECO:0000256" key="3">
    <source>
        <dbReference type="ARBA" id="ARBA00023004"/>
    </source>
</evidence>
<reference evidence="6" key="1">
    <citation type="submission" date="2019-08" db="EMBL/GenBank/DDBJ databases">
        <authorList>
            <person name="Kucharzyk K."/>
            <person name="Murdoch R.W."/>
            <person name="Higgins S."/>
            <person name="Loffler F."/>
        </authorList>
    </citation>
    <scope>NUCLEOTIDE SEQUENCE</scope>
</reference>
<proteinExistence type="predicted"/>
<dbReference type="GO" id="GO:0003824">
    <property type="term" value="F:catalytic activity"/>
    <property type="evidence" value="ECO:0007669"/>
    <property type="project" value="InterPro"/>
</dbReference>
<dbReference type="EMBL" id="VSSQ01000040">
    <property type="protein sequence ID" value="MPL68144.1"/>
    <property type="molecule type" value="Genomic_DNA"/>
</dbReference>
<accession>A0A644TMN6</accession>
<dbReference type="Pfam" id="PF04055">
    <property type="entry name" value="Radical_SAM"/>
    <property type="match status" value="1"/>
</dbReference>
<dbReference type="SUPFAM" id="SSF102114">
    <property type="entry name" value="Radical SAM enzymes"/>
    <property type="match status" value="1"/>
</dbReference>
<name>A0A644TMN6_9ZZZZ</name>